<feature type="transmembrane region" description="Helical" evidence="1">
    <location>
        <begin position="6"/>
        <end position="24"/>
    </location>
</feature>
<reference evidence="2" key="1">
    <citation type="submission" date="2019-12" db="EMBL/GenBank/DDBJ databases">
        <title>An insight into the sialome of adult female Ixodes ricinus ticks feeding for 6 days.</title>
        <authorList>
            <person name="Perner J."/>
            <person name="Ribeiro J.M.C."/>
        </authorList>
    </citation>
    <scope>NUCLEOTIDE SEQUENCE</scope>
    <source>
        <strain evidence="2">Semi-engorged</strain>
        <tissue evidence="2">Salivary glands</tissue>
    </source>
</reference>
<evidence type="ECO:0000256" key="1">
    <source>
        <dbReference type="SAM" id="Phobius"/>
    </source>
</evidence>
<proteinExistence type="predicted"/>
<keyword evidence="1" id="KW-0812">Transmembrane</keyword>
<keyword evidence="1" id="KW-1133">Transmembrane helix</keyword>
<sequence length="116" mass="12396">MGGPRIWTFAFFVALYMLGLTASVRPEMSKPPCSTCSSGPRAPRTRCSFAPWSWSSSISDTVRCIAAVSIVVCLHAAKSTQSLLGLHLEVHGLALPHSGQRCRTEATRSGGVSHLP</sequence>
<evidence type="ECO:0000313" key="2">
    <source>
        <dbReference type="EMBL" id="MXU90671.1"/>
    </source>
</evidence>
<dbReference type="AlphaFoldDB" id="A0A6B0UM90"/>
<dbReference type="EMBL" id="GIFC01008588">
    <property type="protein sequence ID" value="MXU90671.1"/>
    <property type="molecule type" value="Transcribed_RNA"/>
</dbReference>
<organism evidence="2">
    <name type="scientific">Ixodes ricinus</name>
    <name type="common">Common tick</name>
    <name type="synonym">Acarus ricinus</name>
    <dbReference type="NCBI Taxonomy" id="34613"/>
    <lineage>
        <taxon>Eukaryota</taxon>
        <taxon>Metazoa</taxon>
        <taxon>Ecdysozoa</taxon>
        <taxon>Arthropoda</taxon>
        <taxon>Chelicerata</taxon>
        <taxon>Arachnida</taxon>
        <taxon>Acari</taxon>
        <taxon>Parasitiformes</taxon>
        <taxon>Ixodida</taxon>
        <taxon>Ixodoidea</taxon>
        <taxon>Ixodidae</taxon>
        <taxon>Ixodinae</taxon>
        <taxon>Ixodes</taxon>
    </lineage>
</organism>
<protein>
    <submittedName>
        <fullName evidence="2">Putative secreted protein</fullName>
    </submittedName>
</protein>
<keyword evidence="1" id="KW-0472">Membrane</keyword>
<name>A0A6B0UM90_IXORI</name>
<accession>A0A6B0UM90</accession>